<protein>
    <recommendedName>
        <fullName evidence="10">ABC transporter domain-containing protein</fullName>
    </recommendedName>
</protein>
<comment type="subcellular location">
    <subcellularLocation>
        <location evidence="1">Membrane</location>
        <topology evidence="1">Multi-pass membrane protein</topology>
    </subcellularLocation>
</comment>
<name>A0AAN7NYB2_9COLE</name>
<dbReference type="InterPro" id="IPR043926">
    <property type="entry name" value="ABCG_dom"/>
</dbReference>
<comment type="caution">
    <text evidence="11">The sequence shown here is derived from an EMBL/GenBank/DDBJ whole genome shotgun (WGS) entry which is preliminary data.</text>
</comment>
<keyword evidence="4 9" id="KW-0812">Transmembrane</keyword>
<dbReference type="Gene3D" id="3.40.50.300">
    <property type="entry name" value="P-loop containing nucleotide triphosphate hydrolases"/>
    <property type="match status" value="1"/>
</dbReference>
<accession>A0AAN7NYB2</accession>
<evidence type="ECO:0000256" key="4">
    <source>
        <dbReference type="ARBA" id="ARBA00022692"/>
    </source>
</evidence>
<dbReference type="FunFam" id="3.40.50.300:FF:001581">
    <property type="entry name" value="Blast:Protein scarlet"/>
    <property type="match status" value="1"/>
</dbReference>
<dbReference type="EMBL" id="JARPUR010000005">
    <property type="protein sequence ID" value="KAK4875875.1"/>
    <property type="molecule type" value="Genomic_DNA"/>
</dbReference>
<gene>
    <name evidence="11" type="ORF">RN001_012297</name>
</gene>
<dbReference type="GO" id="GO:0030659">
    <property type="term" value="C:cytoplasmic vesicle membrane"/>
    <property type="evidence" value="ECO:0007669"/>
    <property type="project" value="TreeGrafter"/>
</dbReference>
<keyword evidence="3" id="KW-0813">Transport</keyword>
<keyword evidence="6" id="KW-0067">ATP-binding</keyword>
<evidence type="ECO:0000313" key="11">
    <source>
        <dbReference type="EMBL" id="KAK4875875.1"/>
    </source>
</evidence>
<evidence type="ECO:0000256" key="9">
    <source>
        <dbReference type="SAM" id="Phobius"/>
    </source>
</evidence>
<feature type="domain" description="ABC transporter" evidence="10">
    <location>
        <begin position="48"/>
        <end position="294"/>
    </location>
</feature>
<dbReference type="InterPro" id="IPR027417">
    <property type="entry name" value="P-loop_NTPase"/>
</dbReference>
<comment type="similarity">
    <text evidence="2">Belongs to the ABC transporter superfamily. ABCG family. Eye pigment precursor importer (TC 3.A.1.204) subfamily.</text>
</comment>
<dbReference type="Pfam" id="PF19055">
    <property type="entry name" value="ABC2_membrane_7"/>
    <property type="match status" value="1"/>
</dbReference>
<feature type="transmembrane region" description="Helical" evidence="9">
    <location>
        <begin position="500"/>
        <end position="522"/>
    </location>
</feature>
<dbReference type="GO" id="GO:0005886">
    <property type="term" value="C:plasma membrane"/>
    <property type="evidence" value="ECO:0007669"/>
    <property type="project" value="TreeGrafter"/>
</dbReference>
<evidence type="ECO:0000256" key="2">
    <source>
        <dbReference type="ARBA" id="ARBA00005814"/>
    </source>
</evidence>
<evidence type="ECO:0000256" key="3">
    <source>
        <dbReference type="ARBA" id="ARBA00022448"/>
    </source>
</evidence>
<evidence type="ECO:0000259" key="10">
    <source>
        <dbReference type="PROSITE" id="PS50893"/>
    </source>
</evidence>
<keyword evidence="5" id="KW-0547">Nucleotide-binding</keyword>
<dbReference type="InterPro" id="IPR013525">
    <property type="entry name" value="ABC2_TM"/>
</dbReference>
<reference evidence="12" key="1">
    <citation type="submission" date="2023-01" db="EMBL/GenBank/DDBJ databases">
        <title>Key to firefly adult light organ development and bioluminescence: homeobox transcription factors regulate luciferase expression and transportation to peroxisome.</title>
        <authorList>
            <person name="Fu X."/>
        </authorList>
    </citation>
    <scope>NUCLEOTIDE SEQUENCE [LARGE SCALE GENOMIC DNA]</scope>
</reference>
<evidence type="ECO:0000256" key="1">
    <source>
        <dbReference type="ARBA" id="ARBA00004141"/>
    </source>
</evidence>
<dbReference type="AlphaFoldDB" id="A0AAN7NYB2"/>
<keyword evidence="12" id="KW-1185">Reference proteome</keyword>
<dbReference type="SUPFAM" id="SSF52540">
    <property type="entry name" value="P-loop containing nucleoside triphosphate hydrolases"/>
    <property type="match status" value="1"/>
</dbReference>
<evidence type="ECO:0000313" key="12">
    <source>
        <dbReference type="Proteomes" id="UP001353858"/>
    </source>
</evidence>
<feature type="transmembrane region" description="Helical" evidence="9">
    <location>
        <begin position="619"/>
        <end position="638"/>
    </location>
</feature>
<dbReference type="CDD" id="cd03213">
    <property type="entry name" value="ABCG_EPDR"/>
    <property type="match status" value="1"/>
</dbReference>
<dbReference type="PROSITE" id="PS00211">
    <property type="entry name" value="ABC_TRANSPORTER_1"/>
    <property type="match status" value="1"/>
</dbReference>
<feature type="transmembrane region" description="Helical" evidence="9">
    <location>
        <begin position="394"/>
        <end position="410"/>
    </location>
</feature>
<dbReference type="InterPro" id="IPR017871">
    <property type="entry name" value="ABC_transporter-like_CS"/>
</dbReference>
<evidence type="ECO:0000256" key="8">
    <source>
        <dbReference type="ARBA" id="ARBA00023136"/>
    </source>
</evidence>
<dbReference type="InterPro" id="IPR003593">
    <property type="entry name" value="AAA+_ATPase"/>
</dbReference>
<evidence type="ECO:0000256" key="7">
    <source>
        <dbReference type="ARBA" id="ARBA00022989"/>
    </source>
</evidence>
<dbReference type="PANTHER" id="PTHR48041">
    <property type="entry name" value="ABC TRANSPORTER G FAMILY MEMBER 28"/>
    <property type="match status" value="1"/>
</dbReference>
<dbReference type="PANTHER" id="PTHR48041:SF139">
    <property type="entry name" value="PROTEIN SCARLET"/>
    <property type="match status" value="1"/>
</dbReference>
<sequence>MNVVKERKILQIGAMETLAMDDRQSTSSANRRNYTRWSPMEEGVTLAWRDVNVYVHCKQKRRNGYKRIVNNVTGAVKAGSLVALMGSSGSGKTTLMSALAFRNPGSSVVEGDILVNGRPIGDYMRYLSGFMHQDDFFVGSLTVWEHMYIMGRLKLDRRTSKSALNEKIEDLLRNLGLTKCKNTRIGLNESQKVLSGGEKKRLSFATELLTDPQLLFCDEPTTGLDSYSAQKIVAMMNLMATSGKTIVCTIHQPSSEVFAMFSQLILLADGRIAYMGSTANALKFFNVLGYNCPSNYNPADFYIRTLALTPGSEDASKQTIRHICDHFAVSEYVKEIDIVVQYEFHMGRSMDTASVNFCNTLKQSFWWTKLCLLFYRGLLLYWRNTSLLTVRMMQKIAIALLIGICYFGTINNDQEGIQATQGAIFIIVAENTFNPMYAVLAAFPEDRPLFLREYKSGLYSVGSYYFAKIAAMLPGLVIETFLFTLIAYWLAGLRPTNDGFWLTALIVILTINVATSCGIFFSNAFDSVPSAMSCLVPFDFLLLITSGLFIKLSTLPNYFSWSRFLSWIMYSTESLTIIQWKDVHNITCEDFNQDIPCLREGSDVLEKYSFSFDNLQRDLWSMFLIGVVFHILGFTCLYRKTKKK</sequence>
<dbReference type="GO" id="GO:0005524">
    <property type="term" value="F:ATP binding"/>
    <property type="evidence" value="ECO:0007669"/>
    <property type="project" value="UniProtKB-KW"/>
</dbReference>
<dbReference type="GO" id="GO:0016887">
    <property type="term" value="F:ATP hydrolysis activity"/>
    <property type="evidence" value="ECO:0007669"/>
    <property type="project" value="InterPro"/>
</dbReference>
<feature type="transmembrane region" description="Helical" evidence="9">
    <location>
        <begin position="464"/>
        <end position="488"/>
    </location>
</feature>
<proteinExistence type="inferred from homology"/>
<dbReference type="Pfam" id="PF00005">
    <property type="entry name" value="ABC_tran"/>
    <property type="match status" value="1"/>
</dbReference>
<keyword evidence="8 9" id="KW-0472">Membrane</keyword>
<feature type="transmembrane region" description="Helical" evidence="9">
    <location>
        <begin position="422"/>
        <end position="443"/>
    </location>
</feature>
<dbReference type="PROSITE" id="PS50893">
    <property type="entry name" value="ABC_TRANSPORTER_2"/>
    <property type="match status" value="1"/>
</dbReference>
<dbReference type="SMART" id="SM00382">
    <property type="entry name" value="AAA"/>
    <property type="match status" value="1"/>
</dbReference>
<dbReference type="InterPro" id="IPR003439">
    <property type="entry name" value="ABC_transporter-like_ATP-bd"/>
</dbReference>
<dbReference type="Proteomes" id="UP001353858">
    <property type="component" value="Unassembled WGS sequence"/>
</dbReference>
<organism evidence="11 12">
    <name type="scientific">Aquatica leii</name>
    <dbReference type="NCBI Taxonomy" id="1421715"/>
    <lineage>
        <taxon>Eukaryota</taxon>
        <taxon>Metazoa</taxon>
        <taxon>Ecdysozoa</taxon>
        <taxon>Arthropoda</taxon>
        <taxon>Hexapoda</taxon>
        <taxon>Insecta</taxon>
        <taxon>Pterygota</taxon>
        <taxon>Neoptera</taxon>
        <taxon>Endopterygota</taxon>
        <taxon>Coleoptera</taxon>
        <taxon>Polyphaga</taxon>
        <taxon>Elateriformia</taxon>
        <taxon>Elateroidea</taxon>
        <taxon>Lampyridae</taxon>
        <taxon>Luciolinae</taxon>
        <taxon>Aquatica</taxon>
    </lineage>
</organism>
<dbReference type="Pfam" id="PF01061">
    <property type="entry name" value="ABC2_membrane"/>
    <property type="match status" value="1"/>
</dbReference>
<dbReference type="GO" id="GO:0140359">
    <property type="term" value="F:ABC-type transporter activity"/>
    <property type="evidence" value="ECO:0007669"/>
    <property type="project" value="InterPro"/>
</dbReference>
<evidence type="ECO:0000256" key="6">
    <source>
        <dbReference type="ARBA" id="ARBA00022840"/>
    </source>
</evidence>
<evidence type="ECO:0000256" key="5">
    <source>
        <dbReference type="ARBA" id="ARBA00022741"/>
    </source>
</evidence>
<keyword evidence="7 9" id="KW-1133">Transmembrane helix</keyword>
<dbReference type="InterPro" id="IPR050352">
    <property type="entry name" value="ABCG_transporters"/>
</dbReference>